<dbReference type="EMBL" id="BK065157">
    <property type="protein sequence ID" value="DBA54643.1"/>
    <property type="molecule type" value="Genomic_DNA"/>
</dbReference>
<protein>
    <submittedName>
        <fullName evidence="1">Uncharacterized protein</fullName>
    </submittedName>
</protein>
<gene>
    <name evidence="1" type="ORF">GahPV1_gp06</name>
</gene>
<evidence type="ECO:0000313" key="1">
    <source>
        <dbReference type="EMBL" id="DBA54643.1"/>
    </source>
</evidence>
<name>A0AAT9JAT4_9VIRU</name>
<sequence>MRRKRMSEDSDVIDRFCEAIEAFRGWWEENRAKKVLPSHEGDRAGAIPAGSKTMRGVAYGRG</sequence>
<reference evidence="1" key="1">
    <citation type="journal article" date="2024" name="ISME J.">
        <title>Pleomorphic viruses establish stable relationship with marine hyperthermophilic archaea.</title>
        <authorList>
            <person name="Baquero D.P."/>
            <person name="Bignon E.A."/>
            <person name="Krupovic M."/>
        </authorList>
    </citation>
    <scope>NUCLEOTIDE SEQUENCE</scope>
</reference>
<organism evidence="1">
    <name type="scientific">Geoglobus ahangari pleomorphic virus 1</name>
    <dbReference type="NCBI Taxonomy" id="3115752"/>
    <lineage>
        <taxon>Viruses</taxon>
        <taxon>Monodnaviria</taxon>
        <taxon>Trapavirae</taxon>
        <taxon>Calorviricota</taxon>
        <taxon>Caminiviricetes</taxon>
        <taxon>Ageovirales</taxon>
        <taxon>Thalassapleoviridae</taxon>
        <taxon>Geogavirus</taxon>
        <taxon>Geogavirus guaymasense</taxon>
    </lineage>
</organism>
<proteinExistence type="predicted"/>
<accession>A0AAT9JAT4</accession>